<dbReference type="RefSeq" id="WP_158766298.1">
    <property type="nucleotide sequence ID" value="NZ_CP047045.1"/>
</dbReference>
<comment type="cofactor">
    <cofactor evidence="1">
        <name>Zn(2+)</name>
        <dbReference type="ChEBI" id="CHEBI:29105"/>
    </cofactor>
</comment>
<dbReference type="InterPro" id="IPR001279">
    <property type="entry name" value="Metallo-B-lactamas"/>
</dbReference>
<keyword evidence="8" id="KW-1185">Reference proteome</keyword>
<gene>
    <name evidence="7" type="ORF">DSM104635_02285</name>
</gene>
<dbReference type="SUPFAM" id="SSF56281">
    <property type="entry name" value="Metallo-hydrolase/oxidoreductase"/>
    <property type="match status" value="1"/>
</dbReference>
<evidence type="ECO:0000256" key="3">
    <source>
        <dbReference type="ARBA" id="ARBA00022723"/>
    </source>
</evidence>
<evidence type="ECO:0000256" key="2">
    <source>
        <dbReference type="ARBA" id="ARBA00007749"/>
    </source>
</evidence>
<dbReference type="PANTHER" id="PTHR42978:SF2">
    <property type="entry name" value="102 KBASES UNSTABLE REGION: FROM 1 TO 119443"/>
    <property type="match status" value="1"/>
</dbReference>
<dbReference type="AlphaFoldDB" id="A0A6I6MPX9"/>
<sequence length="324" mass="34164">MKWLIGLGVVVAIAGGAFWYFVADGATPTQADGEFDIAAYRALVANDAPETLPQEVRVEFVGESAAPSFAAVAGDFSGDKTFAYVSFQIVAPDGATIIDGAVDAETLSVMSDGSGAFDAAAYQRVLDAETQAARVMITHEHLDHVMAIARHPQPAAIAAQLRLTQSQLDGLPEHAPGGVLGPEIAGITTIDISAPTRIAPGIVAVAKPGHAPGEIAIYVRTTSEREYLFIGDIAWLMGAIERTSSRPRFIRFIMPGVDPDRPAVLRQIRALHDLRTAEPDLVIVPAHDDEYLRGLVGSGALIEQFVVRAAETPAPSGESPPASP</sequence>
<dbReference type="PANTHER" id="PTHR42978">
    <property type="entry name" value="QUORUM-QUENCHING LACTONASE YTNP-RELATED-RELATED"/>
    <property type="match status" value="1"/>
</dbReference>
<dbReference type="GO" id="GO:0046872">
    <property type="term" value="F:metal ion binding"/>
    <property type="evidence" value="ECO:0007669"/>
    <property type="project" value="UniProtKB-KW"/>
</dbReference>
<proteinExistence type="inferred from homology"/>
<dbReference type="KEGG" id="tsv:DSM104635_02285"/>
<dbReference type="Proteomes" id="UP000431269">
    <property type="component" value="Chromosome"/>
</dbReference>
<dbReference type="SMART" id="SM00849">
    <property type="entry name" value="Lactamase_B"/>
    <property type="match status" value="1"/>
</dbReference>
<dbReference type="Gene3D" id="3.60.15.10">
    <property type="entry name" value="Ribonuclease Z/Hydroxyacylglutathione hydrolase-like"/>
    <property type="match status" value="1"/>
</dbReference>
<evidence type="ECO:0000256" key="5">
    <source>
        <dbReference type="ARBA" id="ARBA00022833"/>
    </source>
</evidence>
<keyword evidence="4" id="KW-0378">Hydrolase</keyword>
<protein>
    <recommendedName>
        <fullName evidence="6">Metallo-beta-lactamase domain-containing protein</fullName>
    </recommendedName>
</protein>
<evidence type="ECO:0000259" key="6">
    <source>
        <dbReference type="SMART" id="SM00849"/>
    </source>
</evidence>
<accession>A0A6I6MPX9</accession>
<evidence type="ECO:0000256" key="4">
    <source>
        <dbReference type="ARBA" id="ARBA00022801"/>
    </source>
</evidence>
<reference evidence="8" key="1">
    <citation type="submission" date="2019-12" db="EMBL/GenBank/DDBJ databases">
        <title>Complete genome of Terracaulis silvestris 0127_4.</title>
        <authorList>
            <person name="Vieira S."/>
            <person name="Riedel T."/>
            <person name="Sproer C."/>
            <person name="Pascual J."/>
            <person name="Boedeker C."/>
            <person name="Overmann J."/>
        </authorList>
    </citation>
    <scope>NUCLEOTIDE SEQUENCE [LARGE SCALE GENOMIC DNA]</scope>
    <source>
        <strain evidence="8">0127_4</strain>
    </source>
</reference>
<evidence type="ECO:0000256" key="1">
    <source>
        <dbReference type="ARBA" id="ARBA00001947"/>
    </source>
</evidence>
<name>A0A6I6MPX9_9CAUL</name>
<evidence type="ECO:0000313" key="7">
    <source>
        <dbReference type="EMBL" id="QGZ95436.1"/>
    </source>
</evidence>
<keyword evidence="5" id="KW-0862">Zinc</keyword>
<dbReference type="EMBL" id="CP047045">
    <property type="protein sequence ID" value="QGZ95436.1"/>
    <property type="molecule type" value="Genomic_DNA"/>
</dbReference>
<comment type="similarity">
    <text evidence="2">Belongs to the metallo-beta-lactamase superfamily.</text>
</comment>
<feature type="domain" description="Metallo-beta-lactamase" evidence="6">
    <location>
        <begin position="83"/>
        <end position="287"/>
    </location>
</feature>
<organism evidence="7 8">
    <name type="scientific">Terricaulis silvestris</name>
    <dbReference type="NCBI Taxonomy" id="2686094"/>
    <lineage>
        <taxon>Bacteria</taxon>
        <taxon>Pseudomonadati</taxon>
        <taxon>Pseudomonadota</taxon>
        <taxon>Alphaproteobacteria</taxon>
        <taxon>Caulobacterales</taxon>
        <taxon>Caulobacteraceae</taxon>
        <taxon>Terricaulis</taxon>
    </lineage>
</organism>
<dbReference type="InterPro" id="IPR051013">
    <property type="entry name" value="MBL_superfamily_lactonases"/>
</dbReference>
<keyword evidence="3" id="KW-0479">Metal-binding</keyword>
<dbReference type="GO" id="GO:0016787">
    <property type="term" value="F:hydrolase activity"/>
    <property type="evidence" value="ECO:0007669"/>
    <property type="project" value="UniProtKB-KW"/>
</dbReference>
<evidence type="ECO:0000313" key="8">
    <source>
        <dbReference type="Proteomes" id="UP000431269"/>
    </source>
</evidence>
<dbReference type="InterPro" id="IPR036866">
    <property type="entry name" value="RibonucZ/Hydroxyglut_hydro"/>
</dbReference>